<accession>A0AAV9A3L8</accession>
<reference evidence="8" key="1">
    <citation type="journal article" date="2023" name="Nat. Commun.">
        <title>Diploid and tetraploid genomes of Acorus and the evolution of monocots.</title>
        <authorList>
            <person name="Ma L."/>
            <person name="Liu K.W."/>
            <person name="Li Z."/>
            <person name="Hsiao Y.Y."/>
            <person name="Qi Y."/>
            <person name="Fu T."/>
            <person name="Tang G.D."/>
            <person name="Zhang D."/>
            <person name="Sun W.H."/>
            <person name="Liu D.K."/>
            <person name="Li Y."/>
            <person name="Chen G.Z."/>
            <person name="Liu X.D."/>
            <person name="Liao X.Y."/>
            <person name="Jiang Y.T."/>
            <person name="Yu X."/>
            <person name="Hao Y."/>
            <person name="Huang J."/>
            <person name="Zhao X.W."/>
            <person name="Ke S."/>
            <person name="Chen Y.Y."/>
            <person name="Wu W.L."/>
            <person name="Hsu J.L."/>
            <person name="Lin Y.F."/>
            <person name="Huang M.D."/>
            <person name="Li C.Y."/>
            <person name="Huang L."/>
            <person name="Wang Z.W."/>
            <person name="Zhao X."/>
            <person name="Zhong W.Y."/>
            <person name="Peng D.H."/>
            <person name="Ahmad S."/>
            <person name="Lan S."/>
            <person name="Zhang J.S."/>
            <person name="Tsai W.C."/>
            <person name="Van de Peer Y."/>
            <person name="Liu Z.J."/>
        </authorList>
    </citation>
    <scope>NUCLEOTIDE SEQUENCE</scope>
    <source>
        <strain evidence="8">SCP</strain>
    </source>
</reference>
<feature type="domain" description="Wall-associated receptor kinase C-terminal" evidence="7">
    <location>
        <begin position="180"/>
        <end position="256"/>
    </location>
</feature>
<keyword evidence="8" id="KW-0675">Receptor</keyword>
<evidence type="ECO:0000259" key="6">
    <source>
        <dbReference type="Pfam" id="PF13947"/>
    </source>
</evidence>
<evidence type="ECO:0000256" key="2">
    <source>
        <dbReference type="ARBA" id="ARBA00022729"/>
    </source>
</evidence>
<sequence length="1062" mass="118518">MSSSSPMALLSIPISTTLIIFFFFFTSSITHAVSNQTCPPPSKCGDISIRYPFWLNSSTTITTTNTSYCGYPGFGLTCKSSNEKYPILHLPNDDYFITAIDYKALKVTLVDIDVYNQPCPRPSHNFTFDHSLNFFHYTPSDLNLTFLFNCDTPSIPNITGFKLNPLSCLKNSYVIADDLFETDWYSFCKEALMLPALNDSVYLSDLQNNFGHVLNLGFELNWVSDRNCGACEKSDGSCFYDKNNQGFKFAGCLCGNDLQAHNCTGGMGLFPQPSTCSHVHTHLGEAAVPPPPMALLSTLIFFFSISQTLSASNNTCPSYPNCGDIEIRYPFWLTSTTTNTNTNTTLCGYPNFNLSCNNNNQYPTLNLPSSDYYITNINYSTQTITLIDTDFDFIHNNQTCPRPNHNLTFDDTHHLFSYTQLDQNLTFIFNCSIASDPMNGFVPVKLPCLSGKGYFSFVSTESVPRWYSDCNDSVVVPVKGRYVDADLPTRIGEVLSSGFELNWMSDVVDCTGCEKSGGACVLETKLGGCGDFSTNLSYPFSIDGTNTGCSHPGFHLSCTMDNMTQLWIHNTSYRVKNINYDRQIMTIVDMTYMNIACPVPSSSTSMNFSIFDYTATDRNVSYYYCSSQAVGVSSLYRLSCDVSTGYYDYYFTVGDMVDEPCTDLIFFVPIHASFTDSLNVTIAGKALMSLKEALREGFDVNWKPGKGWCEGCVRSGGRCGYDPNKPNDPLCFHIFLIVSLPLVKPPKMLQYLILHLSLLTLTFLLHPELLLLRHFNLANRTSPSLPWIHCLYKELLFFFFFLYFFGFGWLSEAVPTRESCNPKTCGDVDNIGFPFWVEGIQPFYCGFPDFRLKCNTTTNKTVLSLSGEDYYVQKILYDTQSVLLSNSRFFGVDSCAPPRPLNLTPSLFVFGSSDANLWLFANCSSSNLNMSSNIVCPGVFADFPSNNHSELADECRDLVLAPVMPLGLDFVNDGSDYLKLLKGGFFLNWNASLCAAECVRSGGQCGYDAMYGTICLCEDRVHHTHLECNNDSAVLHPIPVNLACLHLQVLIPQMNPPSQGFY</sequence>
<evidence type="ECO:0000256" key="4">
    <source>
        <dbReference type="SAM" id="Phobius"/>
    </source>
</evidence>
<dbReference type="GO" id="GO:0030247">
    <property type="term" value="F:polysaccharide binding"/>
    <property type="evidence" value="ECO:0007669"/>
    <property type="project" value="InterPro"/>
</dbReference>
<dbReference type="GO" id="GO:0016020">
    <property type="term" value="C:membrane"/>
    <property type="evidence" value="ECO:0007669"/>
    <property type="project" value="UniProtKB-SubCell"/>
</dbReference>
<feature type="transmembrane region" description="Helical" evidence="4">
    <location>
        <begin position="791"/>
        <end position="810"/>
    </location>
</feature>
<dbReference type="Pfam" id="PF13947">
    <property type="entry name" value="GUB_WAK_bind"/>
    <property type="match status" value="4"/>
</dbReference>
<keyword evidence="8" id="KW-0808">Transferase</keyword>
<dbReference type="Proteomes" id="UP001179952">
    <property type="component" value="Unassembled WGS sequence"/>
</dbReference>
<proteinExistence type="predicted"/>
<dbReference type="AlphaFoldDB" id="A0AAV9A3L8"/>
<evidence type="ECO:0000313" key="9">
    <source>
        <dbReference type="Proteomes" id="UP001179952"/>
    </source>
</evidence>
<feature type="domain" description="Wall-associated receptor kinase galacturonan-binding" evidence="6">
    <location>
        <begin position="38"/>
        <end position="111"/>
    </location>
</feature>
<evidence type="ECO:0000256" key="3">
    <source>
        <dbReference type="ARBA" id="ARBA00023180"/>
    </source>
</evidence>
<gene>
    <name evidence="8" type="ORF">QJS04_geneDACA018717</name>
</gene>
<keyword evidence="3" id="KW-0325">Glycoprotein</keyword>
<dbReference type="EMBL" id="JAUJYN010000013">
    <property type="protein sequence ID" value="KAK1258768.1"/>
    <property type="molecule type" value="Genomic_DNA"/>
</dbReference>
<name>A0AAV9A3L8_ACOGR</name>
<dbReference type="GO" id="GO:0016301">
    <property type="term" value="F:kinase activity"/>
    <property type="evidence" value="ECO:0007669"/>
    <property type="project" value="UniProtKB-KW"/>
</dbReference>
<organism evidence="8 9">
    <name type="scientific">Acorus gramineus</name>
    <name type="common">Dwarf sweet flag</name>
    <dbReference type="NCBI Taxonomy" id="55184"/>
    <lineage>
        <taxon>Eukaryota</taxon>
        <taxon>Viridiplantae</taxon>
        <taxon>Streptophyta</taxon>
        <taxon>Embryophyta</taxon>
        <taxon>Tracheophyta</taxon>
        <taxon>Spermatophyta</taxon>
        <taxon>Magnoliopsida</taxon>
        <taxon>Liliopsida</taxon>
        <taxon>Acoraceae</taxon>
        <taxon>Acorus</taxon>
    </lineage>
</organism>
<evidence type="ECO:0000256" key="1">
    <source>
        <dbReference type="ARBA" id="ARBA00004167"/>
    </source>
</evidence>
<feature type="chain" id="PRO_5043720615" evidence="5">
    <location>
        <begin position="33"/>
        <end position="1062"/>
    </location>
</feature>
<comment type="subcellular location">
    <subcellularLocation>
        <location evidence="1">Membrane</location>
        <topology evidence="1">Single-pass membrane protein</topology>
    </subcellularLocation>
</comment>
<keyword evidence="2 5" id="KW-0732">Signal</keyword>
<feature type="signal peptide" evidence="5">
    <location>
        <begin position="1"/>
        <end position="32"/>
    </location>
</feature>
<feature type="domain" description="Wall-associated receptor kinase C-terminal" evidence="7">
    <location>
        <begin position="463"/>
        <end position="523"/>
    </location>
</feature>
<keyword evidence="4" id="KW-0472">Membrane</keyword>
<feature type="domain" description="Wall-associated receptor kinase galacturonan-binding" evidence="6">
    <location>
        <begin position="316"/>
        <end position="388"/>
    </location>
</feature>
<protein>
    <submittedName>
        <fullName evidence="8">Receptor-like protein kinase</fullName>
    </submittedName>
</protein>
<dbReference type="PANTHER" id="PTHR33138:SF1">
    <property type="entry name" value="OS01G0113900 PROTEIN"/>
    <property type="match status" value="1"/>
</dbReference>
<evidence type="ECO:0000259" key="7">
    <source>
        <dbReference type="Pfam" id="PF14380"/>
    </source>
</evidence>
<reference evidence="8" key="2">
    <citation type="submission" date="2023-06" db="EMBL/GenBank/DDBJ databases">
        <authorList>
            <person name="Ma L."/>
            <person name="Liu K.-W."/>
            <person name="Li Z."/>
            <person name="Hsiao Y.-Y."/>
            <person name="Qi Y."/>
            <person name="Fu T."/>
            <person name="Tang G."/>
            <person name="Zhang D."/>
            <person name="Sun W.-H."/>
            <person name="Liu D.-K."/>
            <person name="Li Y."/>
            <person name="Chen G.-Z."/>
            <person name="Liu X.-D."/>
            <person name="Liao X.-Y."/>
            <person name="Jiang Y.-T."/>
            <person name="Yu X."/>
            <person name="Hao Y."/>
            <person name="Huang J."/>
            <person name="Zhao X.-W."/>
            <person name="Ke S."/>
            <person name="Chen Y.-Y."/>
            <person name="Wu W.-L."/>
            <person name="Hsu J.-L."/>
            <person name="Lin Y.-F."/>
            <person name="Huang M.-D."/>
            <person name="Li C.-Y."/>
            <person name="Huang L."/>
            <person name="Wang Z.-W."/>
            <person name="Zhao X."/>
            <person name="Zhong W.-Y."/>
            <person name="Peng D.-H."/>
            <person name="Ahmad S."/>
            <person name="Lan S."/>
            <person name="Zhang J.-S."/>
            <person name="Tsai W.-C."/>
            <person name="Van De Peer Y."/>
            <person name="Liu Z.-J."/>
        </authorList>
    </citation>
    <scope>NUCLEOTIDE SEQUENCE</scope>
    <source>
        <strain evidence="8">SCP</strain>
        <tissue evidence="8">Leaves</tissue>
    </source>
</reference>
<feature type="domain" description="Wall-associated receptor kinase C-terminal" evidence="7">
    <location>
        <begin position="669"/>
        <end position="732"/>
    </location>
</feature>
<evidence type="ECO:0000256" key="5">
    <source>
        <dbReference type="SAM" id="SignalP"/>
    </source>
</evidence>
<keyword evidence="4" id="KW-0812">Transmembrane</keyword>
<dbReference type="PANTHER" id="PTHR33138">
    <property type="entry name" value="OS01G0690200 PROTEIN"/>
    <property type="match status" value="1"/>
</dbReference>
<dbReference type="InterPro" id="IPR025287">
    <property type="entry name" value="WAK_GUB"/>
</dbReference>
<feature type="domain" description="Wall-associated receptor kinase C-terminal" evidence="7">
    <location>
        <begin position="923"/>
        <end position="1020"/>
    </location>
</feature>
<feature type="domain" description="Wall-associated receptor kinase galacturonan-binding" evidence="6">
    <location>
        <begin position="820"/>
        <end position="884"/>
    </location>
</feature>
<keyword evidence="9" id="KW-1185">Reference proteome</keyword>
<evidence type="ECO:0000313" key="8">
    <source>
        <dbReference type="EMBL" id="KAK1258768.1"/>
    </source>
</evidence>
<keyword evidence="4" id="KW-1133">Transmembrane helix</keyword>
<comment type="caution">
    <text evidence="8">The sequence shown here is derived from an EMBL/GenBank/DDBJ whole genome shotgun (WGS) entry which is preliminary data.</text>
</comment>
<keyword evidence="8" id="KW-0418">Kinase</keyword>
<feature type="domain" description="Wall-associated receptor kinase galacturonan-binding" evidence="6">
    <location>
        <begin position="529"/>
        <end position="589"/>
    </location>
</feature>
<feature type="transmembrane region" description="Helical" evidence="4">
    <location>
        <begin position="748"/>
        <end position="771"/>
    </location>
</feature>
<dbReference type="Pfam" id="PF14380">
    <property type="entry name" value="WAK_assoc"/>
    <property type="match status" value="4"/>
</dbReference>
<dbReference type="InterPro" id="IPR032872">
    <property type="entry name" value="WAK_assoc_C"/>
</dbReference>